<feature type="region of interest" description="Disordered" evidence="1">
    <location>
        <begin position="43"/>
        <end position="68"/>
    </location>
</feature>
<feature type="region of interest" description="Disordered" evidence="1">
    <location>
        <begin position="1"/>
        <end position="29"/>
    </location>
</feature>
<protein>
    <submittedName>
        <fullName evidence="2">Uncharacterized protein</fullName>
    </submittedName>
</protein>
<proteinExistence type="predicted"/>
<dbReference type="EMBL" id="MN740976">
    <property type="protein sequence ID" value="QHU20997.1"/>
    <property type="molecule type" value="Genomic_DNA"/>
</dbReference>
<feature type="compositionally biased region" description="Polar residues" evidence="1">
    <location>
        <begin position="44"/>
        <end position="56"/>
    </location>
</feature>
<dbReference type="AlphaFoldDB" id="A0A6C0KWD8"/>
<evidence type="ECO:0000313" key="2">
    <source>
        <dbReference type="EMBL" id="QHU20997.1"/>
    </source>
</evidence>
<sequence length="119" mass="13226">MHYAFINETQENNEFADRQSLGGAAPSTPYENRIKEYKGWIANLPSQKPNSTNNNDLGDRSSLHAIPSTEWENQAKEYTVQINPSMNKQYNVKPKCVYNAYGMIVCPAAATPTSAAHSS</sequence>
<organism evidence="2">
    <name type="scientific">viral metagenome</name>
    <dbReference type="NCBI Taxonomy" id="1070528"/>
    <lineage>
        <taxon>unclassified sequences</taxon>
        <taxon>metagenomes</taxon>
        <taxon>organismal metagenomes</taxon>
    </lineage>
</organism>
<reference evidence="2" key="1">
    <citation type="journal article" date="2020" name="Nature">
        <title>Giant virus diversity and host interactions through global metagenomics.</title>
        <authorList>
            <person name="Schulz F."/>
            <person name="Roux S."/>
            <person name="Paez-Espino D."/>
            <person name="Jungbluth S."/>
            <person name="Walsh D.A."/>
            <person name="Denef V.J."/>
            <person name="McMahon K.D."/>
            <person name="Konstantinidis K.T."/>
            <person name="Eloe-Fadrosh E.A."/>
            <person name="Kyrpides N.C."/>
            <person name="Woyke T."/>
        </authorList>
    </citation>
    <scope>NUCLEOTIDE SEQUENCE</scope>
    <source>
        <strain evidence="2">GVMAG-S-3300013094-100</strain>
    </source>
</reference>
<evidence type="ECO:0000256" key="1">
    <source>
        <dbReference type="SAM" id="MobiDB-lite"/>
    </source>
</evidence>
<accession>A0A6C0KWD8</accession>
<name>A0A6C0KWD8_9ZZZZ</name>